<evidence type="ECO:0000313" key="2">
    <source>
        <dbReference type="Proteomes" id="UP000660021"/>
    </source>
</evidence>
<dbReference type="RefSeq" id="WP_186962998.1">
    <property type="nucleotide sequence ID" value="NZ_JACOPR010000002.1"/>
</dbReference>
<organism evidence="1 2">
    <name type="scientific">Pseudoflavonifractor hominis</name>
    <dbReference type="NCBI Taxonomy" id="2763059"/>
    <lineage>
        <taxon>Bacteria</taxon>
        <taxon>Bacillati</taxon>
        <taxon>Bacillota</taxon>
        <taxon>Clostridia</taxon>
        <taxon>Eubacteriales</taxon>
        <taxon>Oscillospiraceae</taxon>
        <taxon>Pseudoflavonifractor</taxon>
    </lineage>
</organism>
<proteinExistence type="predicted"/>
<sequence>MPEYIEREALLLRIDCHGTNKFGMLDENIRAFVKAQPAVDAAPVVHGLWMPVYESEMTGWDPAVAGRDPIGGYICSACKEEAVYDCNDKFVLSNYCPHCGARMEGSNEHETD</sequence>
<dbReference type="EMBL" id="JACOPR010000002">
    <property type="protein sequence ID" value="MBC5729802.1"/>
    <property type="molecule type" value="Genomic_DNA"/>
</dbReference>
<evidence type="ECO:0000313" key="1">
    <source>
        <dbReference type="EMBL" id="MBC5729802.1"/>
    </source>
</evidence>
<dbReference type="Proteomes" id="UP000660021">
    <property type="component" value="Unassembled WGS sequence"/>
</dbReference>
<name>A0ABR7HQL7_9FIRM</name>
<reference evidence="1 2" key="1">
    <citation type="submission" date="2020-08" db="EMBL/GenBank/DDBJ databases">
        <title>Genome public.</title>
        <authorList>
            <person name="Liu C."/>
            <person name="Sun Q."/>
        </authorList>
    </citation>
    <scope>NUCLEOTIDE SEQUENCE [LARGE SCALE GENOMIC DNA]</scope>
    <source>
        <strain evidence="1 2">New-38</strain>
    </source>
</reference>
<comment type="caution">
    <text evidence="1">The sequence shown here is derived from an EMBL/GenBank/DDBJ whole genome shotgun (WGS) entry which is preliminary data.</text>
</comment>
<protein>
    <submittedName>
        <fullName evidence="1">Uncharacterized protein</fullName>
    </submittedName>
</protein>
<gene>
    <name evidence="1" type="ORF">H8S34_03015</name>
</gene>
<accession>A0ABR7HQL7</accession>
<keyword evidence="2" id="KW-1185">Reference proteome</keyword>